<dbReference type="InterPro" id="IPR014992">
    <property type="entry name" value="DUF1842"/>
</dbReference>
<organism evidence="2 3">
    <name type="scientific">Rhodobacter maris</name>
    <dbReference type="NCBI Taxonomy" id="446682"/>
    <lineage>
        <taxon>Bacteria</taxon>
        <taxon>Pseudomonadati</taxon>
        <taxon>Pseudomonadota</taxon>
        <taxon>Alphaproteobacteria</taxon>
        <taxon>Rhodobacterales</taxon>
        <taxon>Rhodobacter group</taxon>
        <taxon>Rhodobacter</taxon>
    </lineage>
</organism>
<protein>
    <submittedName>
        <fullName evidence="2">Uncharacterized protein DUF1842</fullName>
    </submittedName>
</protein>
<dbReference type="RefSeq" id="WP_176518644.1">
    <property type="nucleotide sequence ID" value="NZ_OBMT01000010.1"/>
</dbReference>
<dbReference type="AlphaFoldDB" id="A0A285SWU7"/>
<feature type="domain" description="DUF1842" evidence="1">
    <location>
        <begin position="7"/>
        <end position="115"/>
    </location>
</feature>
<evidence type="ECO:0000313" key="3">
    <source>
        <dbReference type="Proteomes" id="UP000219111"/>
    </source>
</evidence>
<dbReference type="Proteomes" id="UP000219111">
    <property type="component" value="Unassembled WGS sequence"/>
</dbReference>
<proteinExistence type="predicted"/>
<sequence length="132" mass="13915">MSQDLQLVKLQFETGRVGAGSMQLQLAVQGELQTIDGTASGTMLEGTQHPKKFSGRITGVTHATGLGTQILVGALQGQVIVTTEGGGASAYLAPLSAQFSVDANWNGTGEFRIADQSYECRVTRIRALEMAD</sequence>
<reference evidence="3" key="1">
    <citation type="submission" date="2017-08" db="EMBL/GenBank/DDBJ databases">
        <authorList>
            <person name="Varghese N."/>
            <person name="Submissions S."/>
        </authorList>
    </citation>
    <scope>NUCLEOTIDE SEQUENCE [LARGE SCALE GENOMIC DNA]</scope>
    <source>
        <strain evidence="3">JA276</strain>
    </source>
</reference>
<gene>
    <name evidence="2" type="ORF">SAMN05877831_11060</name>
</gene>
<dbReference type="EMBL" id="OBMT01000010">
    <property type="protein sequence ID" value="SOC12822.1"/>
    <property type="molecule type" value="Genomic_DNA"/>
</dbReference>
<evidence type="ECO:0000259" key="1">
    <source>
        <dbReference type="Pfam" id="PF08896"/>
    </source>
</evidence>
<keyword evidence="3" id="KW-1185">Reference proteome</keyword>
<evidence type="ECO:0000313" key="2">
    <source>
        <dbReference type="EMBL" id="SOC12822.1"/>
    </source>
</evidence>
<dbReference type="Pfam" id="PF08896">
    <property type="entry name" value="DUF1842"/>
    <property type="match status" value="1"/>
</dbReference>
<accession>A0A285SWU7</accession>
<name>A0A285SWU7_9RHOB</name>